<dbReference type="InterPro" id="IPR011053">
    <property type="entry name" value="Single_hybrid_motif"/>
</dbReference>
<dbReference type="GeneID" id="26011029"/>
<dbReference type="HAMAP" id="MF_00272">
    <property type="entry name" value="GcvH"/>
    <property type="match status" value="1"/>
</dbReference>
<sequence>MSFDVPMNLYYRESVEWIDPETGRIGLSDYAQDELGDIVFVELPSVGDEIEAGEDFGVVESIKAVSDIYAPVSGEVTDVNERVFDEPELLNEDPYGDGWLVEVDAADEGELEDLHSGSEYSDQIE</sequence>
<dbReference type="InterPro" id="IPR002930">
    <property type="entry name" value="GCV_H"/>
</dbReference>
<dbReference type="PROSITE" id="PS00189">
    <property type="entry name" value="LIPOYL"/>
    <property type="match status" value="1"/>
</dbReference>
<reference evidence="7" key="1">
    <citation type="submission" date="2015-05" db="EMBL/GenBank/DDBJ databases">
        <title>Complete genome sequence of Halanaeroarchaeum sulfurireducens type strain M27-SA2, a sulfate-reducer haloarchaeon from marine anoxic lake Medee.</title>
        <authorList>
            <person name="Messina E."/>
            <person name="Kublanov I.V."/>
            <person name="Toshchakov S."/>
            <person name="Arcadi E."/>
            <person name="La Spada G."/>
            <person name="La Cono V."/>
            <person name="Yakimov M.M."/>
        </authorList>
    </citation>
    <scope>NUCLEOTIDE SEQUENCE [LARGE SCALE GENOMIC DNA]</scope>
    <source>
        <strain evidence="7">M27-SA2</strain>
    </source>
</reference>
<comment type="function">
    <text evidence="3">The glycine cleavage system catalyzes the degradation of glycine. The H protein shuttles the methylamine group of glycine from the P protein to the T protein.</text>
</comment>
<dbReference type="GO" id="GO:0005737">
    <property type="term" value="C:cytoplasm"/>
    <property type="evidence" value="ECO:0007669"/>
    <property type="project" value="TreeGrafter"/>
</dbReference>
<evidence type="ECO:0000256" key="2">
    <source>
        <dbReference type="ARBA" id="ARBA00022823"/>
    </source>
</evidence>
<dbReference type="CDD" id="cd06848">
    <property type="entry name" value="GCS_H"/>
    <property type="match status" value="1"/>
</dbReference>
<feature type="domain" description="Lipoyl-binding" evidence="5">
    <location>
        <begin position="22"/>
        <end position="104"/>
    </location>
</feature>
<accession>A0A0N9N4F2</accession>
<dbReference type="InterPro" id="IPR000089">
    <property type="entry name" value="Biotin_lipoyl"/>
</dbReference>
<keyword evidence="2 3" id="KW-0450">Lipoyl</keyword>
<evidence type="ECO:0000256" key="1">
    <source>
        <dbReference type="ARBA" id="ARBA00009249"/>
    </source>
</evidence>
<gene>
    <name evidence="3 6" type="primary">gcvH</name>
    <name evidence="6" type="ORF">HLASA_1696</name>
</gene>
<dbReference type="AlphaFoldDB" id="A0A0N9N4F2"/>
<evidence type="ECO:0000313" key="7">
    <source>
        <dbReference type="Proteomes" id="UP000060390"/>
    </source>
</evidence>
<comment type="subunit">
    <text evidence="3">The glycine cleavage system is composed of four proteins: P, T, L and H.</text>
</comment>
<proteinExistence type="inferred from homology"/>
<dbReference type="STRING" id="1604004.HLASA_1696"/>
<feature type="modified residue" description="N6-lipoyllysine" evidence="3 4">
    <location>
        <position position="63"/>
    </location>
</feature>
<dbReference type="PANTHER" id="PTHR11715:SF3">
    <property type="entry name" value="GLYCINE CLEAVAGE SYSTEM H PROTEIN-RELATED"/>
    <property type="match status" value="1"/>
</dbReference>
<dbReference type="PROSITE" id="PS50968">
    <property type="entry name" value="BIOTINYL_LIPOYL"/>
    <property type="match status" value="1"/>
</dbReference>
<dbReference type="Pfam" id="PF01597">
    <property type="entry name" value="GCV_H"/>
    <property type="match status" value="1"/>
</dbReference>
<dbReference type="InterPro" id="IPR003016">
    <property type="entry name" value="2-oxoA_DH_lipoyl-BS"/>
</dbReference>
<evidence type="ECO:0000259" key="5">
    <source>
        <dbReference type="PROSITE" id="PS50968"/>
    </source>
</evidence>
<evidence type="ECO:0000256" key="4">
    <source>
        <dbReference type="PIRSR" id="PIRSR617453-50"/>
    </source>
</evidence>
<dbReference type="NCBIfam" id="NF002270">
    <property type="entry name" value="PRK01202.1"/>
    <property type="match status" value="1"/>
</dbReference>
<evidence type="ECO:0000256" key="3">
    <source>
        <dbReference type="HAMAP-Rule" id="MF_00272"/>
    </source>
</evidence>
<dbReference type="PANTHER" id="PTHR11715">
    <property type="entry name" value="GLYCINE CLEAVAGE SYSTEM H PROTEIN"/>
    <property type="match status" value="1"/>
</dbReference>
<dbReference type="PATRIC" id="fig|1604004.5.peg.1782"/>
<comment type="cofactor">
    <cofactor evidence="3">
        <name>(R)-lipoate</name>
        <dbReference type="ChEBI" id="CHEBI:83088"/>
    </cofactor>
    <text evidence="3">Binds 1 lipoyl cofactor covalently.</text>
</comment>
<name>A0A0N9N4F2_9EURY</name>
<dbReference type="InterPro" id="IPR033753">
    <property type="entry name" value="GCV_H/Fam206"/>
</dbReference>
<dbReference type="NCBIfam" id="TIGR00527">
    <property type="entry name" value="gcvH"/>
    <property type="match status" value="1"/>
</dbReference>
<dbReference type="GO" id="GO:0019464">
    <property type="term" value="P:glycine decarboxylation via glycine cleavage system"/>
    <property type="evidence" value="ECO:0007669"/>
    <property type="project" value="UniProtKB-UniRule"/>
</dbReference>
<reference evidence="6 7" key="2">
    <citation type="journal article" date="2016" name="Stand. Genomic Sci.">
        <title>Complete genome sequence of 'Halanaeroarchaeum sulfurireducens' M27-SA2, a sulfur-reducing and acetate-oxidizing haloarchaeon from the deep-sea hypersaline anoxic lake Medee.</title>
        <authorList>
            <person name="Messina E."/>
            <person name="Sorokin D.Y."/>
            <person name="Kublanov I.V."/>
            <person name="Toshchakov S."/>
            <person name="Lopatina A."/>
            <person name="Arcadi E."/>
            <person name="Smedile F."/>
            <person name="La Spada G."/>
            <person name="La Cono V."/>
            <person name="Yakimov M.M."/>
        </authorList>
    </citation>
    <scope>NUCLEOTIDE SEQUENCE [LARGE SCALE GENOMIC DNA]</scope>
    <source>
        <strain evidence="6 7">M27-SA2</strain>
    </source>
</reference>
<dbReference type="Gene3D" id="2.40.50.100">
    <property type="match status" value="1"/>
</dbReference>
<dbReference type="Proteomes" id="UP000060390">
    <property type="component" value="Chromosome"/>
</dbReference>
<dbReference type="EMBL" id="CP011564">
    <property type="protein sequence ID" value="ALG82578.1"/>
    <property type="molecule type" value="Genomic_DNA"/>
</dbReference>
<comment type="similarity">
    <text evidence="1 3">Belongs to the GcvH family.</text>
</comment>
<evidence type="ECO:0000313" key="6">
    <source>
        <dbReference type="EMBL" id="ALG82578.1"/>
    </source>
</evidence>
<dbReference type="InterPro" id="IPR017453">
    <property type="entry name" value="GCV_H_sub"/>
</dbReference>
<protein>
    <recommendedName>
        <fullName evidence="3">Probable glycine cleavage system H protein</fullName>
    </recommendedName>
</protein>
<organism evidence="6 7">
    <name type="scientific">Halanaeroarchaeum sulfurireducens</name>
    <dbReference type="NCBI Taxonomy" id="1604004"/>
    <lineage>
        <taxon>Archaea</taxon>
        <taxon>Methanobacteriati</taxon>
        <taxon>Methanobacteriota</taxon>
        <taxon>Stenosarchaea group</taxon>
        <taxon>Halobacteria</taxon>
        <taxon>Halobacteriales</taxon>
        <taxon>Halobacteriaceae</taxon>
        <taxon>Halanaeroarchaeum</taxon>
    </lineage>
</organism>
<dbReference type="KEGG" id="hsf:HLASA_1696"/>
<dbReference type="SUPFAM" id="SSF51230">
    <property type="entry name" value="Single hybrid motif"/>
    <property type="match status" value="1"/>
</dbReference>
<dbReference type="GO" id="GO:0005960">
    <property type="term" value="C:glycine cleavage complex"/>
    <property type="evidence" value="ECO:0007669"/>
    <property type="project" value="InterPro"/>
</dbReference>
<dbReference type="RefSeq" id="WP_054519800.1">
    <property type="nucleotide sequence ID" value="NZ_CP011564.1"/>
</dbReference>
<dbReference type="GO" id="GO:0009249">
    <property type="term" value="P:protein lipoylation"/>
    <property type="evidence" value="ECO:0007669"/>
    <property type="project" value="TreeGrafter"/>
</dbReference>